<dbReference type="Pfam" id="PF00127">
    <property type="entry name" value="Copper-bind"/>
    <property type="match status" value="1"/>
</dbReference>
<organism evidence="11 12">
    <name type="scientific">Paracoccus broussonetiae</name>
    <dbReference type="NCBI Taxonomy" id="3075834"/>
    <lineage>
        <taxon>Bacteria</taxon>
        <taxon>Pseudomonadati</taxon>
        <taxon>Pseudomonadota</taxon>
        <taxon>Alphaproteobacteria</taxon>
        <taxon>Rhodobacterales</taxon>
        <taxon>Paracoccaceae</taxon>
        <taxon>Paracoccus</taxon>
    </lineage>
</organism>
<dbReference type="CDD" id="cd13921">
    <property type="entry name" value="Amicyanin"/>
    <property type="match status" value="1"/>
</dbReference>
<dbReference type="InterPro" id="IPR035668">
    <property type="entry name" value="Amicyanin"/>
</dbReference>
<comment type="subcellular location">
    <subcellularLocation>
        <location evidence="2">Periplasm</location>
    </subcellularLocation>
</comment>
<keyword evidence="4" id="KW-0479">Metal-binding</keyword>
<keyword evidence="3" id="KW-0813">Transport</keyword>
<keyword evidence="5" id="KW-0574">Periplasm</keyword>
<dbReference type="InterPro" id="IPR000923">
    <property type="entry name" value="BlueCu_1"/>
</dbReference>
<comment type="cofactor">
    <cofactor evidence="1">
        <name>Cu cation</name>
        <dbReference type="ChEBI" id="CHEBI:23378"/>
    </cofactor>
</comment>
<dbReference type="InterPro" id="IPR001235">
    <property type="entry name" value="Copper_blue_Plastocyanin"/>
</dbReference>
<name>A0ABU3EE56_9RHOB</name>
<dbReference type="NCBIfam" id="TIGR02657">
    <property type="entry name" value="amicyanin"/>
    <property type="match status" value="1"/>
</dbReference>
<dbReference type="Proteomes" id="UP001251085">
    <property type="component" value="Unassembled WGS sequence"/>
</dbReference>
<evidence type="ECO:0000256" key="4">
    <source>
        <dbReference type="ARBA" id="ARBA00022723"/>
    </source>
</evidence>
<evidence type="ECO:0000313" key="11">
    <source>
        <dbReference type="EMBL" id="MDT1062516.1"/>
    </source>
</evidence>
<keyword evidence="9" id="KW-0732">Signal</keyword>
<dbReference type="EMBL" id="JAVRQI010000008">
    <property type="protein sequence ID" value="MDT1062516.1"/>
    <property type="molecule type" value="Genomic_DNA"/>
</dbReference>
<evidence type="ECO:0000256" key="9">
    <source>
        <dbReference type="SAM" id="SignalP"/>
    </source>
</evidence>
<sequence>MNFLLKPRIALSAVVLAAFTATGAFAADKISIPNEKPVAAAEAPEAVVVIRIAKMKYDTPEVKVKPGDTVVWINDDVMPHNVAFKKGEVGEEAFKGEMLKKDQAYAIKFDEAGTYDYTCTPHPFMRGKVIVE</sequence>
<comment type="caution">
    <text evidence="11">The sequence shown here is derived from an EMBL/GenBank/DDBJ whole genome shotgun (WGS) entry which is preliminary data.</text>
</comment>
<accession>A0ABU3EE56</accession>
<dbReference type="PANTHER" id="PTHR36507">
    <property type="entry name" value="BLL1555 PROTEIN"/>
    <property type="match status" value="1"/>
</dbReference>
<feature type="signal peptide" evidence="9">
    <location>
        <begin position="1"/>
        <end position="26"/>
    </location>
</feature>
<evidence type="ECO:0000256" key="8">
    <source>
        <dbReference type="NCBIfam" id="TIGR02657"/>
    </source>
</evidence>
<dbReference type="PRINTS" id="PR00155">
    <property type="entry name" value="AMICYANIN"/>
</dbReference>
<evidence type="ECO:0000256" key="1">
    <source>
        <dbReference type="ARBA" id="ARBA00001935"/>
    </source>
</evidence>
<evidence type="ECO:0000256" key="2">
    <source>
        <dbReference type="ARBA" id="ARBA00004418"/>
    </source>
</evidence>
<keyword evidence="7" id="KW-0186">Copper</keyword>
<feature type="chain" id="PRO_5046432719" description="Amicyanin" evidence="9">
    <location>
        <begin position="27"/>
        <end position="132"/>
    </location>
</feature>
<evidence type="ECO:0000256" key="3">
    <source>
        <dbReference type="ARBA" id="ARBA00022448"/>
    </source>
</evidence>
<dbReference type="PANTHER" id="PTHR36507:SF1">
    <property type="entry name" value="BLL1555 PROTEIN"/>
    <property type="match status" value="1"/>
</dbReference>
<feature type="domain" description="Blue (type 1) copper" evidence="10">
    <location>
        <begin position="48"/>
        <end position="132"/>
    </location>
</feature>
<protein>
    <recommendedName>
        <fullName evidence="8">Amicyanin</fullName>
    </recommendedName>
</protein>
<evidence type="ECO:0000256" key="5">
    <source>
        <dbReference type="ARBA" id="ARBA00022764"/>
    </source>
</evidence>
<dbReference type="SUPFAM" id="SSF49503">
    <property type="entry name" value="Cupredoxins"/>
    <property type="match status" value="1"/>
</dbReference>
<keyword evidence="6" id="KW-0249">Electron transport</keyword>
<dbReference type="InterPro" id="IPR013475">
    <property type="entry name" value="Amicyanin_Para/Methyl"/>
</dbReference>
<dbReference type="Gene3D" id="2.60.40.420">
    <property type="entry name" value="Cupredoxins - blue copper proteins"/>
    <property type="match status" value="1"/>
</dbReference>
<evidence type="ECO:0000256" key="7">
    <source>
        <dbReference type="ARBA" id="ARBA00023008"/>
    </source>
</evidence>
<dbReference type="RefSeq" id="WP_311759615.1">
    <property type="nucleotide sequence ID" value="NZ_JAVRQI010000008.1"/>
</dbReference>
<evidence type="ECO:0000259" key="10">
    <source>
        <dbReference type="Pfam" id="PF00127"/>
    </source>
</evidence>
<keyword evidence="12" id="KW-1185">Reference proteome</keyword>
<gene>
    <name evidence="11" type="ORF">RM190_11625</name>
</gene>
<proteinExistence type="predicted"/>
<reference evidence="12" key="1">
    <citation type="submission" date="2023-07" db="EMBL/GenBank/DDBJ databases">
        <title>Characterization of two Paracoccaceae strains isolated from Phycosphere and proposal of Xinfangfangia lacusdiani sp. nov.</title>
        <authorList>
            <person name="Deng Y."/>
            <person name="Zhang Y.Q."/>
        </authorList>
    </citation>
    <scope>NUCLEOTIDE SEQUENCE [LARGE SCALE GENOMIC DNA]</scope>
    <source>
        <strain evidence="12">CPCC 101403</strain>
    </source>
</reference>
<dbReference type="InterPro" id="IPR052721">
    <property type="entry name" value="ET_Amicyanin"/>
</dbReference>
<dbReference type="InterPro" id="IPR002386">
    <property type="entry name" value="Amicyanin/Pseudoazurin"/>
</dbReference>
<dbReference type="PRINTS" id="PR00156">
    <property type="entry name" value="COPPERBLUE"/>
</dbReference>
<evidence type="ECO:0000313" key="12">
    <source>
        <dbReference type="Proteomes" id="UP001251085"/>
    </source>
</evidence>
<dbReference type="InterPro" id="IPR008972">
    <property type="entry name" value="Cupredoxin"/>
</dbReference>
<evidence type="ECO:0000256" key="6">
    <source>
        <dbReference type="ARBA" id="ARBA00022982"/>
    </source>
</evidence>